<evidence type="ECO:0000256" key="5">
    <source>
        <dbReference type="ARBA" id="ARBA00022679"/>
    </source>
</evidence>
<dbReference type="InterPro" id="IPR036890">
    <property type="entry name" value="HATPase_C_sf"/>
</dbReference>
<dbReference type="PRINTS" id="PR00344">
    <property type="entry name" value="BCTRLSENSOR"/>
</dbReference>
<comment type="catalytic activity">
    <reaction evidence="1">
        <text>ATP + protein L-histidine = ADP + protein N-phospho-L-histidine.</text>
        <dbReference type="EC" id="2.7.13.3"/>
    </reaction>
</comment>
<evidence type="ECO:0000256" key="3">
    <source>
        <dbReference type="ARBA" id="ARBA00012438"/>
    </source>
</evidence>
<dbReference type="Proteomes" id="UP000248598">
    <property type="component" value="Chromosome 1"/>
</dbReference>
<dbReference type="Pfam" id="PF02518">
    <property type="entry name" value="HATPase_c"/>
    <property type="match status" value="1"/>
</dbReference>
<evidence type="ECO:0000256" key="6">
    <source>
        <dbReference type="ARBA" id="ARBA00022692"/>
    </source>
</evidence>
<evidence type="ECO:0000313" key="12">
    <source>
        <dbReference type="EMBL" id="SQH25889.1"/>
    </source>
</evidence>
<dbReference type="PROSITE" id="PS50109">
    <property type="entry name" value="HIS_KIN"/>
    <property type="match status" value="1"/>
</dbReference>
<dbReference type="InterPro" id="IPR050428">
    <property type="entry name" value="TCS_sensor_his_kinase"/>
</dbReference>
<dbReference type="GO" id="GO:0005886">
    <property type="term" value="C:plasma membrane"/>
    <property type="evidence" value="ECO:0007669"/>
    <property type="project" value="TreeGrafter"/>
</dbReference>
<gene>
    <name evidence="12" type="primary">kinB</name>
    <name evidence="12" type="ORF">NCTC10529_02104</name>
</gene>
<dbReference type="GeneID" id="93263363"/>
<reference evidence="12 13" key="1">
    <citation type="submission" date="2018-06" db="EMBL/GenBank/DDBJ databases">
        <authorList>
            <consortium name="Pathogen Informatics"/>
            <person name="Doyle S."/>
        </authorList>
    </citation>
    <scope>NUCLEOTIDE SEQUENCE [LARGE SCALE GENOMIC DNA]</scope>
    <source>
        <strain evidence="12 13">NCTC10529</strain>
    </source>
</reference>
<name>A0AAX2J5Y3_KINKI</name>
<evidence type="ECO:0000256" key="10">
    <source>
        <dbReference type="ARBA" id="ARBA00023136"/>
    </source>
</evidence>
<dbReference type="AlphaFoldDB" id="A0AAX2J5Y3"/>
<feature type="domain" description="Histidine kinase" evidence="11">
    <location>
        <begin position="1"/>
        <end position="162"/>
    </location>
</feature>
<dbReference type="PANTHER" id="PTHR45436:SF15">
    <property type="entry name" value="SENSOR HISTIDINE KINASE CUSS"/>
    <property type="match status" value="1"/>
</dbReference>
<evidence type="ECO:0000313" key="13">
    <source>
        <dbReference type="Proteomes" id="UP000248598"/>
    </source>
</evidence>
<dbReference type="EC" id="2.7.13.3" evidence="3"/>
<keyword evidence="4" id="KW-0597">Phosphoprotein</keyword>
<comment type="subcellular location">
    <subcellularLocation>
        <location evidence="2">Membrane</location>
        <topology evidence="2">Multi-pass membrane protein</topology>
    </subcellularLocation>
</comment>
<dbReference type="EMBL" id="LS483426">
    <property type="protein sequence ID" value="SQH25889.1"/>
    <property type="molecule type" value="Genomic_DNA"/>
</dbReference>
<dbReference type="SMART" id="SM00387">
    <property type="entry name" value="HATPase_c"/>
    <property type="match status" value="1"/>
</dbReference>
<dbReference type="SUPFAM" id="SSF55874">
    <property type="entry name" value="ATPase domain of HSP90 chaperone/DNA topoisomerase II/histidine kinase"/>
    <property type="match status" value="1"/>
</dbReference>
<evidence type="ECO:0000259" key="11">
    <source>
        <dbReference type="PROSITE" id="PS50109"/>
    </source>
</evidence>
<protein>
    <recommendedName>
        <fullName evidence="3">histidine kinase</fullName>
        <ecNumber evidence="3">2.7.13.3</ecNumber>
    </recommendedName>
</protein>
<keyword evidence="6" id="KW-0812">Transmembrane</keyword>
<dbReference type="Gene3D" id="3.30.565.10">
    <property type="entry name" value="Histidine kinase-like ATPase, C-terminal domain"/>
    <property type="match status" value="1"/>
</dbReference>
<evidence type="ECO:0000256" key="8">
    <source>
        <dbReference type="ARBA" id="ARBA00022989"/>
    </source>
</evidence>
<sequence length="162" mass="17743">MGAVKQVSEEIPRTSVAVQPILRRVIEDLLPLADAKNHDIGVISSENPSILANELDIYTLIKTLVDNAIRYTPNGSQIDLSAQIQNNKLLICIEDNGNGIPQSERERVLNPFYRILGSGETGTGLGLSIADTIAKRYGGNITLKSSLHFETGLRVEVWLSFD</sequence>
<dbReference type="InterPro" id="IPR004358">
    <property type="entry name" value="Sig_transdc_His_kin-like_C"/>
</dbReference>
<dbReference type="InterPro" id="IPR003594">
    <property type="entry name" value="HATPase_dom"/>
</dbReference>
<evidence type="ECO:0000256" key="1">
    <source>
        <dbReference type="ARBA" id="ARBA00000085"/>
    </source>
</evidence>
<dbReference type="GO" id="GO:0000160">
    <property type="term" value="P:phosphorelay signal transduction system"/>
    <property type="evidence" value="ECO:0007669"/>
    <property type="project" value="UniProtKB-KW"/>
</dbReference>
<keyword evidence="5 12" id="KW-0808">Transferase</keyword>
<evidence type="ECO:0000256" key="2">
    <source>
        <dbReference type="ARBA" id="ARBA00004141"/>
    </source>
</evidence>
<keyword evidence="9" id="KW-0902">Two-component regulatory system</keyword>
<dbReference type="RefSeq" id="WP_003787443.1">
    <property type="nucleotide sequence ID" value="NZ_CP045141.1"/>
</dbReference>
<evidence type="ECO:0000256" key="9">
    <source>
        <dbReference type="ARBA" id="ARBA00023012"/>
    </source>
</evidence>
<proteinExistence type="predicted"/>
<keyword evidence="10" id="KW-0472">Membrane</keyword>
<dbReference type="InterPro" id="IPR005467">
    <property type="entry name" value="His_kinase_dom"/>
</dbReference>
<dbReference type="GO" id="GO:0004673">
    <property type="term" value="F:protein histidine kinase activity"/>
    <property type="evidence" value="ECO:0007669"/>
    <property type="project" value="UniProtKB-EC"/>
</dbReference>
<dbReference type="PANTHER" id="PTHR45436">
    <property type="entry name" value="SENSOR HISTIDINE KINASE YKOH"/>
    <property type="match status" value="1"/>
</dbReference>
<keyword evidence="7" id="KW-0418">Kinase</keyword>
<keyword evidence="8" id="KW-1133">Transmembrane helix</keyword>
<accession>A0AAX2J5Y3</accession>
<organism evidence="12 13">
    <name type="scientific">Kingella kingae</name>
    <dbReference type="NCBI Taxonomy" id="504"/>
    <lineage>
        <taxon>Bacteria</taxon>
        <taxon>Pseudomonadati</taxon>
        <taxon>Pseudomonadota</taxon>
        <taxon>Betaproteobacteria</taxon>
        <taxon>Neisseriales</taxon>
        <taxon>Neisseriaceae</taxon>
        <taxon>Kingella</taxon>
    </lineage>
</organism>
<evidence type="ECO:0000256" key="7">
    <source>
        <dbReference type="ARBA" id="ARBA00022777"/>
    </source>
</evidence>
<evidence type="ECO:0000256" key="4">
    <source>
        <dbReference type="ARBA" id="ARBA00022553"/>
    </source>
</evidence>